<dbReference type="InterPro" id="IPR000600">
    <property type="entry name" value="ROK"/>
</dbReference>
<evidence type="ECO:0000256" key="1">
    <source>
        <dbReference type="ARBA" id="ARBA00006479"/>
    </source>
</evidence>
<dbReference type="PANTHER" id="PTHR18964">
    <property type="entry name" value="ROK (REPRESSOR, ORF, KINASE) FAMILY"/>
    <property type="match status" value="1"/>
</dbReference>
<organism evidence="2 3">
    <name type="scientific">Jeotgalibacillus proteolyticus</name>
    <dbReference type="NCBI Taxonomy" id="2082395"/>
    <lineage>
        <taxon>Bacteria</taxon>
        <taxon>Bacillati</taxon>
        <taxon>Bacillota</taxon>
        <taxon>Bacilli</taxon>
        <taxon>Bacillales</taxon>
        <taxon>Caryophanaceae</taxon>
        <taxon>Jeotgalibacillus</taxon>
    </lineage>
</organism>
<dbReference type="Pfam" id="PF00480">
    <property type="entry name" value="ROK"/>
    <property type="match status" value="1"/>
</dbReference>
<dbReference type="EMBL" id="PREZ01000004">
    <property type="protein sequence ID" value="PPA70470.1"/>
    <property type="molecule type" value="Genomic_DNA"/>
</dbReference>
<protein>
    <submittedName>
        <fullName evidence="2">ROK family protein</fullName>
    </submittedName>
</protein>
<accession>A0A2S5GBT2</accession>
<comment type="similarity">
    <text evidence="1">Belongs to the ROK (NagC/XylR) family.</text>
</comment>
<evidence type="ECO:0000313" key="2">
    <source>
        <dbReference type="EMBL" id="PPA70470.1"/>
    </source>
</evidence>
<dbReference type="AlphaFoldDB" id="A0A2S5GBT2"/>
<dbReference type="Gene3D" id="3.30.420.40">
    <property type="match status" value="2"/>
</dbReference>
<sequence length="307" mass="33945">MVMEREYLLAIDIGGTFIKLALVSPTGQLNGKSQVRTPDSLEQFCSIIDRYYELQKNQYNIIGVAISSPGSVTEAGDSLGYSSVPFVHEINLASMFSARYDLPVSIENDANCAALAELWNGEAVQLKTFACIVCGTGVGGAVVINKQLYKGANLHGGEFGYTILSSNLKESSYDTWSELGSSSAITRRLTQEPPYYTNWTGPKVFQQAGNDHDKALASLHTFFHTLAVGIHNIQYILDPEKILIGGGITRQPDFMNQVHSELNNIYAEKPFAKIRPSVSLCQHLDQAQLFGAAYVWLERYRKGERYV</sequence>
<evidence type="ECO:0000313" key="3">
    <source>
        <dbReference type="Proteomes" id="UP000239047"/>
    </source>
</evidence>
<keyword evidence="3" id="KW-1185">Reference proteome</keyword>
<comment type="caution">
    <text evidence="2">The sequence shown here is derived from an EMBL/GenBank/DDBJ whole genome shotgun (WGS) entry which is preliminary data.</text>
</comment>
<reference evidence="2 3" key="1">
    <citation type="submission" date="2018-02" db="EMBL/GenBank/DDBJ databases">
        <title>Jeotgalibacillus proteolyticum sp. nov. a protease producing bacterium isolated from ocean sediments of Laizhou Bay.</title>
        <authorList>
            <person name="Li Y."/>
        </authorList>
    </citation>
    <scope>NUCLEOTIDE SEQUENCE [LARGE SCALE GENOMIC DNA]</scope>
    <source>
        <strain evidence="2 3">22-7</strain>
    </source>
</reference>
<dbReference type="SUPFAM" id="SSF53067">
    <property type="entry name" value="Actin-like ATPase domain"/>
    <property type="match status" value="1"/>
</dbReference>
<dbReference type="InterPro" id="IPR043129">
    <property type="entry name" value="ATPase_NBD"/>
</dbReference>
<dbReference type="CDD" id="cd24152">
    <property type="entry name" value="ASKHA_NBD_ROK-like"/>
    <property type="match status" value="1"/>
</dbReference>
<proteinExistence type="inferred from homology"/>
<gene>
    <name evidence="2" type="ORF">C4B60_12940</name>
</gene>
<dbReference type="PANTHER" id="PTHR18964:SF170">
    <property type="entry name" value="SUGAR KINASE"/>
    <property type="match status" value="1"/>
</dbReference>
<name>A0A2S5GBT2_9BACL</name>
<dbReference type="Proteomes" id="UP000239047">
    <property type="component" value="Unassembled WGS sequence"/>
</dbReference>